<sequence length="106" mass="11397">MHQAPRRHFLCQLLAVGGMGAASLASAQSSAPKVDEDSDQARALGYRHDTGKVDAKKYPQHKPAQHCANCSFFQGKKDDAWGGCAMFGRKQIAAPGWCIAWAKVPG</sequence>
<organism evidence="10 11">
    <name type="scientific">Janthinobacterium psychrotolerans</name>
    <dbReference type="NCBI Taxonomy" id="1747903"/>
    <lineage>
        <taxon>Bacteria</taxon>
        <taxon>Pseudomonadati</taxon>
        <taxon>Pseudomonadota</taxon>
        <taxon>Betaproteobacteria</taxon>
        <taxon>Burkholderiales</taxon>
        <taxon>Oxalobacteraceae</taxon>
        <taxon>Janthinobacterium</taxon>
    </lineage>
</organism>
<keyword evidence="5 7" id="KW-0408">Iron</keyword>
<keyword evidence="11" id="KW-1185">Reference proteome</keyword>
<dbReference type="PROSITE" id="PS51318">
    <property type="entry name" value="TAT"/>
    <property type="match status" value="1"/>
</dbReference>
<keyword evidence="1 7" id="KW-0813">Transport</keyword>
<dbReference type="Pfam" id="PF01355">
    <property type="entry name" value="HIPIP"/>
    <property type="match status" value="1"/>
</dbReference>
<feature type="signal peptide" evidence="8">
    <location>
        <begin position="1"/>
        <end position="27"/>
    </location>
</feature>
<dbReference type="SUPFAM" id="SSF57652">
    <property type="entry name" value="HIPIP (high potential iron protein)"/>
    <property type="match status" value="1"/>
</dbReference>
<dbReference type="InterPro" id="IPR000170">
    <property type="entry name" value="High_potential_FeS_prot"/>
</dbReference>
<dbReference type="AlphaFoldDB" id="A0A1A7CA42"/>
<comment type="subunit">
    <text evidence="7">Homodimer.</text>
</comment>
<keyword evidence="2 7" id="KW-0004">4Fe-4S</keyword>
<dbReference type="GO" id="GO:0046872">
    <property type="term" value="F:metal ion binding"/>
    <property type="evidence" value="ECO:0007669"/>
    <property type="project" value="UniProtKB-KW"/>
</dbReference>
<dbReference type="InterPro" id="IPR006311">
    <property type="entry name" value="TAT_signal"/>
</dbReference>
<dbReference type="STRING" id="1747903.ASR47_10398"/>
<comment type="caution">
    <text evidence="10">The sequence shown here is derived from an EMBL/GenBank/DDBJ whole genome shotgun (WGS) entry which is preliminary data.</text>
</comment>
<keyword evidence="8" id="KW-0732">Signal</keyword>
<evidence type="ECO:0000256" key="1">
    <source>
        <dbReference type="ARBA" id="ARBA00022448"/>
    </source>
</evidence>
<evidence type="ECO:0000313" key="10">
    <source>
        <dbReference type="EMBL" id="OBV41635.1"/>
    </source>
</evidence>
<gene>
    <name evidence="10" type="ORF">ASR47_10398</name>
</gene>
<dbReference type="Gene3D" id="4.10.490.10">
    <property type="entry name" value="High potential iron-sulphur protein"/>
    <property type="match status" value="1"/>
</dbReference>
<accession>A0A1A7CA42</accession>
<evidence type="ECO:0000259" key="9">
    <source>
        <dbReference type="PROSITE" id="PS51373"/>
    </source>
</evidence>
<evidence type="ECO:0000256" key="4">
    <source>
        <dbReference type="ARBA" id="ARBA00022982"/>
    </source>
</evidence>
<evidence type="ECO:0000256" key="5">
    <source>
        <dbReference type="ARBA" id="ARBA00023004"/>
    </source>
</evidence>
<dbReference type="GO" id="GO:0019646">
    <property type="term" value="P:aerobic electron transport chain"/>
    <property type="evidence" value="ECO:0007669"/>
    <property type="project" value="InterPro"/>
</dbReference>
<feature type="domain" description="High potential iron-sulfur proteins family profile" evidence="9">
    <location>
        <begin position="28"/>
        <end position="106"/>
    </location>
</feature>
<dbReference type="GO" id="GO:0009055">
    <property type="term" value="F:electron transfer activity"/>
    <property type="evidence" value="ECO:0007669"/>
    <property type="project" value="InterPro"/>
</dbReference>
<protein>
    <recommendedName>
        <fullName evidence="7">High-potential iron-sulfur protein</fullName>
        <shortName evidence="7">HiPIP</shortName>
    </recommendedName>
</protein>
<comment type="function">
    <text evidence="7">Specific class of high-redox-potential 4Fe-4S ferredoxins. Functions in anaerobic electron transport in most purple and in some other photosynthetic bacteria and in at least one genus (Paracoccus) of halophilic, denitrifying bacteria.</text>
</comment>
<evidence type="ECO:0000256" key="6">
    <source>
        <dbReference type="ARBA" id="ARBA00023014"/>
    </source>
</evidence>
<evidence type="ECO:0000256" key="3">
    <source>
        <dbReference type="ARBA" id="ARBA00022723"/>
    </source>
</evidence>
<evidence type="ECO:0000313" key="11">
    <source>
        <dbReference type="Proteomes" id="UP000092713"/>
    </source>
</evidence>
<reference evidence="10 11" key="1">
    <citation type="submission" date="2016-04" db="EMBL/GenBank/DDBJ databases">
        <title>Draft genome sequence of Janthinobacterium psychrotolerans sp. nov., isolated from freshwater sediments in Denmark.</title>
        <authorList>
            <person name="Gong X."/>
            <person name="Skrivergaard S."/>
            <person name="Korsgaard B.S."/>
            <person name="Schreiber L."/>
            <person name="Marshall I.P."/>
            <person name="Finster K."/>
            <person name="Schramm A."/>
        </authorList>
    </citation>
    <scope>NUCLEOTIDE SEQUENCE [LARGE SCALE GENOMIC DNA]</scope>
    <source>
        <strain evidence="10 11">S3-2</strain>
    </source>
</reference>
<keyword evidence="3 7" id="KW-0479">Metal-binding</keyword>
<dbReference type="GO" id="GO:0051539">
    <property type="term" value="F:4 iron, 4 sulfur cluster binding"/>
    <property type="evidence" value="ECO:0007669"/>
    <property type="project" value="UniProtKB-KW"/>
</dbReference>
<evidence type="ECO:0000256" key="8">
    <source>
        <dbReference type="SAM" id="SignalP"/>
    </source>
</evidence>
<evidence type="ECO:0000256" key="2">
    <source>
        <dbReference type="ARBA" id="ARBA00022485"/>
    </source>
</evidence>
<keyword evidence="6 7" id="KW-0411">Iron-sulfur</keyword>
<evidence type="ECO:0000256" key="7">
    <source>
        <dbReference type="RuleBase" id="RU000620"/>
    </source>
</evidence>
<proteinExistence type="inferred from homology"/>
<dbReference type="EMBL" id="LOCQ01000024">
    <property type="protein sequence ID" value="OBV41635.1"/>
    <property type="molecule type" value="Genomic_DNA"/>
</dbReference>
<dbReference type="PROSITE" id="PS51373">
    <property type="entry name" value="HIPIP"/>
    <property type="match status" value="1"/>
</dbReference>
<dbReference type="InterPro" id="IPR036369">
    <property type="entry name" value="HIPIP_sf"/>
</dbReference>
<dbReference type="Proteomes" id="UP000092713">
    <property type="component" value="Unassembled WGS sequence"/>
</dbReference>
<feature type="chain" id="PRO_5008355871" description="High-potential iron-sulfur protein" evidence="8">
    <location>
        <begin position="28"/>
        <end position="106"/>
    </location>
</feature>
<keyword evidence="4 7" id="KW-0249">Electron transport</keyword>
<dbReference type="RefSeq" id="WP_065305816.1">
    <property type="nucleotide sequence ID" value="NZ_LOCQ01000024.1"/>
</dbReference>
<name>A0A1A7CA42_9BURK</name>
<dbReference type="OrthoDB" id="5298540at2"/>
<comment type="similarity">
    <text evidence="7">Belongs to the high-potential iron-sulfur protein (HiPIP) family.</text>
</comment>